<sequence length="69" mass="7672">MSDANESTAELDKWLAALKKRDELQDLLQGLESLVQDGSIKRSSVEEVRQLLVAAEKEVDQLQACIMAL</sequence>
<evidence type="ECO:0008006" key="3">
    <source>
        <dbReference type="Google" id="ProtNLM"/>
    </source>
</evidence>
<evidence type="ECO:0000313" key="2">
    <source>
        <dbReference type="Proteomes" id="UP000298180"/>
    </source>
</evidence>
<organism evidence="1 2">
    <name type="scientific">Ramlibacter henchirensis</name>
    <dbReference type="NCBI Taxonomy" id="204072"/>
    <lineage>
        <taxon>Bacteria</taxon>
        <taxon>Pseudomonadati</taxon>
        <taxon>Pseudomonadota</taxon>
        <taxon>Betaproteobacteria</taxon>
        <taxon>Burkholderiales</taxon>
        <taxon>Comamonadaceae</taxon>
        <taxon>Ramlibacter</taxon>
    </lineage>
</organism>
<protein>
    <recommendedName>
        <fullName evidence="3">PH domain-containing protein</fullName>
    </recommendedName>
</protein>
<dbReference type="OrthoDB" id="9927453at2"/>
<dbReference type="EMBL" id="SMLM01000001">
    <property type="protein sequence ID" value="TFZ06139.1"/>
    <property type="molecule type" value="Genomic_DNA"/>
</dbReference>
<dbReference type="Proteomes" id="UP000298180">
    <property type="component" value="Unassembled WGS sequence"/>
</dbReference>
<dbReference type="AlphaFoldDB" id="A0A4Z0C7S8"/>
<name>A0A4Z0C7S8_9BURK</name>
<reference evidence="1 2" key="1">
    <citation type="submission" date="2019-03" db="EMBL/GenBank/DDBJ databases">
        <title>Ramlibacter henchirensis DSM 14656, whole genome shotgun sequence.</title>
        <authorList>
            <person name="Zhang X."/>
            <person name="Feng G."/>
            <person name="Zhu H."/>
        </authorList>
    </citation>
    <scope>NUCLEOTIDE SEQUENCE [LARGE SCALE GENOMIC DNA]</scope>
    <source>
        <strain evidence="1 2">DSM 14656</strain>
    </source>
</reference>
<evidence type="ECO:0000313" key="1">
    <source>
        <dbReference type="EMBL" id="TFZ06139.1"/>
    </source>
</evidence>
<dbReference type="RefSeq" id="WP_135262225.1">
    <property type="nucleotide sequence ID" value="NZ_SMLM01000001.1"/>
</dbReference>
<proteinExistence type="predicted"/>
<keyword evidence="2" id="KW-1185">Reference proteome</keyword>
<gene>
    <name evidence="1" type="ORF">EZ313_05710</name>
</gene>
<comment type="caution">
    <text evidence="1">The sequence shown here is derived from an EMBL/GenBank/DDBJ whole genome shotgun (WGS) entry which is preliminary data.</text>
</comment>
<accession>A0A4Z0C7S8</accession>